<dbReference type="Gene3D" id="1.20.1290.10">
    <property type="entry name" value="AhpD-like"/>
    <property type="match status" value="1"/>
</dbReference>
<reference evidence="2 3" key="1">
    <citation type="journal article" date="2024" name="Chem. Sci.">
        <title>Discovery of megapolipeptins by genome mining of a Burkholderiales bacteria collection.</title>
        <authorList>
            <person name="Paulo B.S."/>
            <person name="Recchia M.J.J."/>
            <person name="Lee S."/>
            <person name="Fergusson C.H."/>
            <person name="Romanowski S.B."/>
            <person name="Hernandez A."/>
            <person name="Krull N."/>
            <person name="Liu D.Y."/>
            <person name="Cavanagh H."/>
            <person name="Bos A."/>
            <person name="Gray C.A."/>
            <person name="Murphy B.T."/>
            <person name="Linington R.G."/>
            <person name="Eustaquio A.S."/>
        </authorList>
    </citation>
    <scope>NUCLEOTIDE SEQUENCE [LARGE SCALE GENOMIC DNA]</scope>
    <source>
        <strain evidence="2 3">RL17-351-BIE-A</strain>
    </source>
</reference>
<evidence type="ECO:0000313" key="2">
    <source>
        <dbReference type="EMBL" id="MFM0239758.1"/>
    </source>
</evidence>
<keyword evidence="3" id="KW-1185">Reference proteome</keyword>
<gene>
    <name evidence="2" type="ORF">PQR03_16640</name>
</gene>
<feature type="domain" description="Carboxymuconolactone decarboxylase-like" evidence="1">
    <location>
        <begin position="52"/>
        <end position="120"/>
    </location>
</feature>
<protein>
    <submittedName>
        <fullName evidence="2">Carboxymuconolactone decarboxylase family protein</fullName>
    </submittedName>
</protein>
<dbReference type="Pfam" id="PF02627">
    <property type="entry name" value="CMD"/>
    <property type="match status" value="1"/>
</dbReference>
<evidence type="ECO:0000313" key="3">
    <source>
        <dbReference type="Proteomes" id="UP001629274"/>
    </source>
</evidence>
<comment type="caution">
    <text evidence="2">The sequence shown here is derived from an EMBL/GenBank/DDBJ whole genome shotgun (WGS) entry which is preliminary data.</text>
</comment>
<dbReference type="Proteomes" id="UP001629274">
    <property type="component" value="Unassembled WGS sequence"/>
</dbReference>
<dbReference type="RefSeq" id="WP_408263439.1">
    <property type="nucleotide sequence ID" value="NZ_JAQQCK010000012.1"/>
</dbReference>
<dbReference type="InterPro" id="IPR003779">
    <property type="entry name" value="CMD-like"/>
</dbReference>
<sequence>MMATTDAHARPPRFAGLSIEQLEGRQKEVAQKILGFSLNGLNGPFNMMLRSPDATDIILQLSDYLRFRTAIPQRLAELAILVHARIWGDQYEWDMHAGRAASCGVTADTIEALRIGQTPATMPHDERSIFDFAVRLVKRRPVPDDGFAAVLGVLGEQGVADLTIMLGQYATISMILCVSEAGGGRFSMPSVNEEPFAQQGTTDTAS</sequence>
<dbReference type="PANTHER" id="PTHR34846">
    <property type="entry name" value="4-CARBOXYMUCONOLACTONE DECARBOXYLASE FAMILY PROTEIN (AFU_ORTHOLOGUE AFUA_6G11590)"/>
    <property type="match status" value="1"/>
</dbReference>
<organism evidence="2 3">
    <name type="scientific">Paraburkholderia phytofirmans</name>
    <dbReference type="NCBI Taxonomy" id="261302"/>
    <lineage>
        <taxon>Bacteria</taxon>
        <taxon>Pseudomonadati</taxon>
        <taxon>Pseudomonadota</taxon>
        <taxon>Betaproteobacteria</taxon>
        <taxon>Burkholderiales</taxon>
        <taxon>Burkholderiaceae</taxon>
        <taxon>Paraburkholderia</taxon>
    </lineage>
</organism>
<name>A0ABW9BK09_9BURK</name>
<proteinExistence type="predicted"/>
<dbReference type="PANTHER" id="PTHR34846:SF11">
    <property type="entry name" value="4-CARBOXYMUCONOLACTONE DECARBOXYLASE FAMILY PROTEIN (AFU_ORTHOLOGUE AFUA_6G11590)"/>
    <property type="match status" value="1"/>
</dbReference>
<dbReference type="EMBL" id="JAQQDR010000005">
    <property type="protein sequence ID" value="MFM0239758.1"/>
    <property type="molecule type" value="Genomic_DNA"/>
</dbReference>
<evidence type="ECO:0000259" key="1">
    <source>
        <dbReference type="Pfam" id="PF02627"/>
    </source>
</evidence>
<accession>A0ABW9BK09</accession>
<dbReference type="SUPFAM" id="SSF69118">
    <property type="entry name" value="AhpD-like"/>
    <property type="match status" value="1"/>
</dbReference>
<dbReference type="InterPro" id="IPR029032">
    <property type="entry name" value="AhpD-like"/>
</dbReference>